<evidence type="ECO:0000313" key="3">
    <source>
        <dbReference type="Proteomes" id="UP000797356"/>
    </source>
</evidence>
<evidence type="ECO:0000256" key="1">
    <source>
        <dbReference type="SAM" id="MobiDB-lite"/>
    </source>
</evidence>
<evidence type="ECO:0000313" key="2">
    <source>
        <dbReference type="EMBL" id="KAG1332005.1"/>
    </source>
</evidence>
<reference evidence="2" key="1">
    <citation type="journal article" date="2017" name="Gigascience">
        <title>The genome draft of coconut (Cocos nucifera).</title>
        <authorList>
            <person name="Xiao Y."/>
            <person name="Xu P."/>
            <person name="Fan H."/>
            <person name="Baudouin L."/>
            <person name="Xia W."/>
            <person name="Bocs S."/>
            <person name="Xu J."/>
            <person name="Li Q."/>
            <person name="Guo A."/>
            <person name="Zhou L."/>
            <person name="Li J."/>
            <person name="Wu Y."/>
            <person name="Ma Z."/>
            <person name="Armero A."/>
            <person name="Issali A.E."/>
            <person name="Liu N."/>
            <person name="Peng M."/>
            <person name="Yang Y."/>
        </authorList>
    </citation>
    <scope>NUCLEOTIDE SEQUENCE</scope>
    <source>
        <tissue evidence="2">Spear leaf of Hainan Tall coconut</tissue>
    </source>
</reference>
<reference evidence="2" key="2">
    <citation type="submission" date="2019-07" db="EMBL/GenBank/DDBJ databases">
        <authorList>
            <person name="Yang Y."/>
            <person name="Bocs S."/>
            <person name="Baudouin L."/>
        </authorList>
    </citation>
    <scope>NUCLEOTIDE SEQUENCE</scope>
    <source>
        <tissue evidence="2">Spear leaf of Hainan Tall coconut</tissue>
    </source>
</reference>
<gene>
    <name evidence="2" type="ORF">COCNU_02G019730</name>
</gene>
<name>A0A8K0I120_COCNU</name>
<dbReference type="EMBL" id="CM017873">
    <property type="protein sequence ID" value="KAG1332005.1"/>
    <property type="molecule type" value="Genomic_DNA"/>
</dbReference>
<dbReference type="AlphaFoldDB" id="A0A8K0I120"/>
<dbReference type="Proteomes" id="UP000797356">
    <property type="component" value="Chromosome 2"/>
</dbReference>
<feature type="region of interest" description="Disordered" evidence="1">
    <location>
        <begin position="1"/>
        <end position="20"/>
    </location>
</feature>
<keyword evidence="3" id="KW-1185">Reference proteome</keyword>
<dbReference type="GO" id="GO:0000502">
    <property type="term" value="C:proteasome complex"/>
    <property type="evidence" value="ECO:0007669"/>
    <property type="project" value="UniProtKB-KW"/>
</dbReference>
<keyword evidence="2" id="KW-0647">Proteasome</keyword>
<protein>
    <submittedName>
        <fullName evidence="2">Putative Proteasome subunit beta type-6</fullName>
    </submittedName>
</protein>
<proteinExistence type="predicted"/>
<comment type="caution">
    <text evidence="2">The sequence shown here is derived from an EMBL/GenBank/DDBJ whole genome shotgun (WGS) entry which is preliminary data.</text>
</comment>
<sequence>MNKDEAEINADGVTRNVHTGDSLPLWHEELEPQDSLLDILSSSSAEPMST</sequence>
<dbReference type="OrthoDB" id="7854943at2759"/>
<accession>A0A8K0I120</accession>
<organism evidence="2 3">
    <name type="scientific">Cocos nucifera</name>
    <name type="common">Coconut palm</name>
    <dbReference type="NCBI Taxonomy" id="13894"/>
    <lineage>
        <taxon>Eukaryota</taxon>
        <taxon>Viridiplantae</taxon>
        <taxon>Streptophyta</taxon>
        <taxon>Embryophyta</taxon>
        <taxon>Tracheophyta</taxon>
        <taxon>Spermatophyta</taxon>
        <taxon>Magnoliopsida</taxon>
        <taxon>Liliopsida</taxon>
        <taxon>Arecaceae</taxon>
        <taxon>Arecoideae</taxon>
        <taxon>Cocoseae</taxon>
        <taxon>Attaleinae</taxon>
        <taxon>Cocos</taxon>
    </lineage>
</organism>